<dbReference type="AlphaFoldDB" id="A0A0D3JZ76"/>
<reference evidence="1" key="2">
    <citation type="submission" date="2024-10" db="UniProtKB">
        <authorList>
            <consortium name="EnsemblProtists"/>
        </authorList>
    </citation>
    <scope>IDENTIFICATION</scope>
</reference>
<evidence type="ECO:0000313" key="1">
    <source>
        <dbReference type="EnsemblProtists" id="EOD28811"/>
    </source>
</evidence>
<accession>A0A0D3JZ76</accession>
<reference evidence="2" key="1">
    <citation type="journal article" date="2013" name="Nature">
        <title>Pan genome of the phytoplankton Emiliania underpins its global distribution.</title>
        <authorList>
            <person name="Read B.A."/>
            <person name="Kegel J."/>
            <person name="Klute M.J."/>
            <person name="Kuo A."/>
            <person name="Lefebvre S.C."/>
            <person name="Maumus F."/>
            <person name="Mayer C."/>
            <person name="Miller J."/>
            <person name="Monier A."/>
            <person name="Salamov A."/>
            <person name="Young J."/>
            <person name="Aguilar M."/>
            <person name="Claverie J.M."/>
            <person name="Frickenhaus S."/>
            <person name="Gonzalez K."/>
            <person name="Herman E.K."/>
            <person name="Lin Y.C."/>
            <person name="Napier J."/>
            <person name="Ogata H."/>
            <person name="Sarno A.F."/>
            <person name="Shmutz J."/>
            <person name="Schroeder D."/>
            <person name="de Vargas C."/>
            <person name="Verret F."/>
            <person name="von Dassow P."/>
            <person name="Valentin K."/>
            <person name="Van de Peer Y."/>
            <person name="Wheeler G."/>
            <person name="Dacks J.B."/>
            <person name="Delwiche C.F."/>
            <person name="Dyhrman S.T."/>
            <person name="Glockner G."/>
            <person name="John U."/>
            <person name="Richards T."/>
            <person name="Worden A.Z."/>
            <person name="Zhang X."/>
            <person name="Grigoriev I.V."/>
            <person name="Allen A.E."/>
            <person name="Bidle K."/>
            <person name="Borodovsky M."/>
            <person name="Bowler C."/>
            <person name="Brownlee C."/>
            <person name="Cock J.M."/>
            <person name="Elias M."/>
            <person name="Gladyshev V.N."/>
            <person name="Groth M."/>
            <person name="Guda C."/>
            <person name="Hadaegh A."/>
            <person name="Iglesias-Rodriguez M.D."/>
            <person name="Jenkins J."/>
            <person name="Jones B.M."/>
            <person name="Lawson T."/>
            <person name="Leese F."/>
            <person name="Lindquist E."/>
            <person name="Lobanov A."/>
            <person name="Lomsadze A."/>
            <person name="Malik S.B."/>
            <person name="Marsh M.E."/>
            <person name="Mackinder L."/>
            <person name="Mock T."/>
            <person name="Mueller-Roeber B."/>
            <person name="Pagarete A."/>
            <person name="Parker M."/>
            <person name="Probert I."/>
            <person name="Quesneville H."/>
            <person name="Raines C."/>
            <person name="Rensing S.A."/>
            <person name="Riano-Pachon D.M."/>
            <person name="Richier S."/>
            <person name="Rokitta S."/>
            <person name="Shiraiwa Y."/>
            <person name="Soanes D.M."/>
            <person name="van der Giezen M."/>
            <person name="Wahlund T.M."/>
            <person name="Williams B."/>
            <person name="Wilson W."/>
            <person name="Wolfe G."/>
            <person name="Wurch L.L."/>
        </authorList>
    </citation>
    <scope>NUCLEOTIDE SEQUENCE</scope>
</reference>
<dbReference type="EnsemblProtists" id="EOD28811">
    <property type="protein sequence ID" value="EOD28811"/>
    <property type="gene ID" value="EMIHUDRAFT_373620"/>
</dbReference>
<dbReference type="RefSeq" id="XP_005781240.1">
    <property type="nucleotide sequence ID" value="XM_005781183.1"/>
</dbReference>
<keyword evidence="2" id="KW-1185">Reference proteome</keyword>
<dbReference type="PaxDb" id="2903-EOD28811"/>
<dbReference type="GeneID" id="17274357"/>
<proteinExistence type="predicted"/>
<protein>
    <submittedName>
        <fullName evidence="1">Uncharacterized protein</fullName>
    </submittedName>
</protein>
<dbReference type="Proteomes" id="UP000013827">
    <property type="component" value="Unassembled WGS sequence"/>
</dbReference>
<evidence type="ECO:0000313" key="2">
    <source>
        <dbReference type="Proteomes" id="UP000013827"/>
    </source>
</evidence>
<name>A0A0D3JZ76_EMIH1</name>
<dbReference type="KEGG" id="ehx:EMIHUDRAFT_373620"/>
<sequence length="60" mass="6024">RPAPTSFASVGCWLLSSPVTHRAVTGRFAACETLASPPPLATSAFPCAATRGALAPCPLA</sequence>
<dbReference type="HOGENOM" id="CLU_2949006_0_0_1"/>
<organism evidence="1 2">
    <name type="scientific">Emiliania huxleyi (strain CCMP1516)</name>
    <dbReference type="NCBI Taxonomy" id="280463"/>
    <lineage>
        <taxon>Eukaryota</taxon>
        <taxon>Haptista</taxon>
        <taxon>Haptophyta</taxon>
        <taxon>Prymnesiophyceae</taxon>
        <taxon>Isochrysidales</taxon>
        <taxon>Noelaerhabdaceae</taxon>
        <taxon>Emiliania</taxon>
    </lineage>
</organism>